<comment type="caution">
    <text evidence="4">The sequence shown here is derived from an EMBL/GenBank/DDBJ whole genome shotgun (WGS) entry which is preliminary data.</text>
</comment>
<gene>
    <name evidence="4" type="ORF">PVK06_008353</name>
</gene>
<dbReference type="Proteomes" id="UP001358586">
    <property type="component" value="Chromosome 3"/>
</dbReference>
<dbReference type="PANTHER" id="PTHR31973:SF195">
    <property type="entry name" value="MUDR FAMILY TRANSPOSASE"/>
    <property type="match status" value="1"/>
</dbReference>
<dbReference type="EMBL" id="JARKNE010000003">
    <property type="protein sequence ID" value="KAK5839552.1"/>
    <property type="molecule type" value="Genomic_DNA"/>
</dbReference>
<dbReference type="PANTHER" id="PTHR31973">
    <property type="entry name" value="POLYPROTEIN, PUTATIVE-RELATED"/>
    <property type="match status" value="1"/>
</dbReference>
<sequence length="333" mass="38457">MTNNGEDSNQDVEDFSDSDVDEVPDDIDDEGPEKVEDVHGLLFNNPSRDIILRNKLEGDMLNVDPDAGYASEFLVYADIVRAHRLAVNSQFEELFVGQQFEYKANCVFAIKLYNMKLSIDYKVVKSTPTLYVRECWRGGDRCGWRVRAAFIQTTQQWQIRKLEGHHTCTVARMSQDHQKLDAKSICNYIMLLVKDSLIILVSTLIADIQARFQYRVSYRKAWAFPHCKPLVQVDGTWLYGKYTQILLIAVAQDGNGNVLPIAFAIMESENSESWTYFIQNLWRHAVRQDNICIISDRSKGLVAAIRQSEVPWRSVYCIRHITINFHNEYKNKD</sequence>
<dbReference type="Pfam" id="PF10551">
    <property type="entry name" value="MULE"/>
    <property type="match status" value="1"/>
</dbReference>
<reference evidence="4 5" key="1">
    <citation type="submission" date="2023-03" db="EMBL/GenBank/DDBJ databases">
        <title>WGS of Gossypium arboreum.</title>
        <authorList>
            <person name="Yu D."/>
        </authorList>
    </citation>
    <scope>NUCLEOTIDE SEQUENCE [LARGE SCALE GENOMIC DNA]</scope>
    <source>
        <tissue evidence="4">Leaf</tissue>
    </source>
</reference>
<evidence type="ECO:0000259" key="3">
    <source>
        <dbReference type="Pfam" id="PF10551"/>
    </source>
</evidence>
<feature type="domain" description="MULE transposase" evidence="3">
    <location>
        <begin position="231"/>
        <end position="322"/>
    </location>
</feature>
<feature type="region of interest" description="Disordered" evidence="1">
    <location>
        <begin position="1"/>
        <end position="32"/>
    </location>
</feature>
<feature type="compositionally biased region" description="Acidic residues" evidence="1">
    <location>
        <begin position="8"/>
        <end position="31"/>
    </location>
</feature>
<evidence type="ECO:0000313" key="4">
    <source>
        <dbReference type="EMBL" id="KAK5839552.1"/>
    </source>
</evidence>
<feature type="domain" description="Transposase MuDR plant" evidence="2">
    <location>
        <begin position="95"/>
        <end position="159"/>
    </location>
</feature>
<name>A0ABR0QKS4_GOSAR</name>
<protein>
    <recommendedName>
        <fullName evidence="6">MULE transposase domain-containing protein</fullName>
    </recommendedName>
</protein>
<dbReference type="InterPro" id="IPR004332">
    <property type="entry name" value="Transposase_MuDR"/>
</dbReference>
<accession>A0ABR0QKS4</accession>
<proteinExistence type="predicted"/>
<evidence type="ECO:0000313" key="5">
    <source>
        <dbReference type="Proteomes" id="UP001358586"/>
    </source>
</evidence>
<dbReference type="InterPro" id="IPR018289">
    <property type="entry name" value="MULE_transposase_dom"/>
</dbReference>
<evidence type="ECO:0000259" key="2">
    <source>
        <dbReference type="Pfam" id="PF03108"/>
    </source>
</evidence>
<evidence type="ECO:0008006" key="6">
    <source>
        <dbReference type="Google" id="ProtNLM"/>
    </source>
</evidence>
<dbReference type="Pfam" id="PF03108">
    <property type="entry name" value="DBD_Tnp_Mut"/>
    <property type="match status" value="1"/>
</dbReference>
<keyword evidence="5" id="KW-1185">Reference proteome</keyword>
<organism evidence="4 5">
    <name type="scientific">Gossypium arboreum</name>
    <name type="common">Tree cotton</name>
    <name type="synonym">Gossypium nanking</name>
    <dbReference type="NCBI Taxonomy" id="29729"/>
    <lineage>
        <taxon>Eukaryota</taxon>
        <taxon>Viridiplantae</taxon>
        <taxon>Streptophyta</taxon>
        <taxon>Embryophyta</taxon>
        <taxon>Tracheophyta</taxon>
        <taxon>Spermatophyta</taxon>
        <taxon>Magnoliopsida</taxon>
        <taxon>eudicotyledons</taxon>
        <taxon>Gunneridae</taxon>
        <taxon>Pentapetalae</taxon>
        <taxon>rosids</taxon>
        <taxon>malvids</taxon>
        <taxon>Malvales</taxon>
        <taxon>Malvaceae</taxon>
        <taxon>Malvoideae</taxon>
        <taxon>Gossypium</taxon>
    </lineage>
</organism>
<evidence type="ECO:0000256" key="1">
    <source>
        <dbReference type="SAM" id="MobiDB-lite"/>
    </source>
</evidence>